<evidence type="ECO:0000259" key="3">
    <source>
        <dbReference type="PROSITE" id="PS50240"/>
    </source>
</evidence>
<dbReference type="InterPro" id="IPR051333">
    <property type="entry name" value="CLIP_Serine_Protease"/>
</dbReference>
<dbReference type="Gene3D" id="2.40.10.10">
    <property type="entry name" value="Trypsin-like serine proteases"/>
    <property type="match status" value="2"/>
</dbReference>
<protein>
    <recommendedName>
        <fullName evidence="3">Peptidase S1 domain-containing protein</fullName>
    </recommendedName>
</protein>
<evidence type="ECO:0000256" key="1">
    <source>
        <dbReference type="ARBA" id="ARBA00023157"/>
    </source>
</evidence>
<feature type="signal peptide" evidence="2">
    <location>
        <begin position="1"/>
        <end position="21"/>
    </location>
</feature>
<comment type="caution">
    <text evidence="4">The sequence shown here is derived from an EMBL/GenBank/DDBJ whole genome shotgun (WGS) entry which is preliminary data.</text>
</comment>
<dbReference type="EMBL" id="JALNTZ010000004">
    <property type="protein sequence ID" value="KAJ3656395.1"/>
    <property type="molecule type" value="Genomic_DNA"/>
</dbReference>
<dbReference type="Pfam" id="PF00089">
    <property type="entry name" value="Trypsin"/>
    <property type="match status" value="1"/>
</dbReference>
<keyword evidence="2" id="KW-0732">Signal</keyword>
<dbReference type="InterPro" id="IPR043504">
    <property type="entry name" value="Peptidase_S1_PA_chymotrypsin"/>
</dbReference>
<proteinExistence type="predicted"/>
<dbReference type="AlphaFoldDB" id="A0AA38II16"/>
<gene>
    <name evidence="4" type="ORF">Zmor_015476</name>
</gene>
<feature type="chain" id="PRO_5041359439" description="Peptidase S1 domain-containing protein" evidence="2">
    <location>
        <begin position="22"/>
        <end position="258"/>
    </location>
</feature>
<name>A0AA38II16_9CUCU</name>
<dbReference type="PRINTS" id="PR00722">
    <property type="entry name" value="CHYMOTRYPSIN"/>
</dbReference>
<dbReference type="InterPro" id="IPR001314">
    <property type="entry name" value="Peptidase_S1A"/>
</dbReference>
<dbReference type="SMART" id="SM00020">
    <property type="entry name" value="Tryp_SPc"/>
    <property type="match status" value="1"/>
</dbReference>
<dbReference type="GO" id="GO:0006508">
    <property type="term" value="P:proteolysis"/>
    <property type="evidence" value="ECO:0007669"/>
    <property type="project" value="InterPro"/>
</dbReference>
<dbReference type="Proteomes" id="UP001168821">
    <property type="component" value="Unassembled WGS sequence"/>
</dbReference>
<keyword evidence="1" id="KW-1015">Disulfide bond</keyword>
<sequence>MFKFPLFCLFIATYYSQVVTSEKRIVGGQAARAGQFPFAAGIHVTTDDSRYFCGGVLYNNQWIITAGQCVYNANLFTIQLGSNYLSAEDPNRLELATSSYVLHPDFNPNTLENDIGLIQLRIPIEFTDYIQPIYTLPANDMKPDFVLLAMGWGQTTDNDPELAEELNWVAITVLTNDECKITYGNQIKDYMLCAAGNYNQGSCIGDTGSPLVELMKMGNGCLSGIASFISSNGCESTDPSGYTRIFPYVSWIRNVTSA</sequence>
<dbReference type="InterPro" id="IPR001254">
    <property type="entry name" value="Trypsin_dom"/>
</dbReference>
<dbReference type="CDD" id="cd00190">
    <property type="entry name" value="Tryp_SPc"/>
    <property type="match status" value="1"/>
</dbReference>
<evidence type="ECO:0000256" key="2">
    <source>
        <dbReference type="SAM" id="SignalP"/>
    </source>
</evidence>
<dbReference type="PROSITE" id="PS50240">
    <property type="entry name" value="TRYPSIN_DOM"/>
    <property type="match status" value="1"/>
</dbReference>
<dbReference type="PANTHER" id="PTHR24260:SF136">
    <property type="entry name" value="GH08193P-RELATED"/>
    <property type="match status" value="1"/>
</dbReference>
<accession>A0AA38II16</accession>
<evidence type="ECO:0000313" key="5">
    <source>
        <dbReference type="Proteomes" id="UP001168821"/>
    </source>
</evidence>
<organism evidence="4 5">
    <name type="scientific">Zophobas morio</name>
    <dbReference type="NCBI Taxonomy" id="2755281"/>
    <lineage>
        <taxon>Eukaryota</taxon>
        <taxon>Metazoa</taxon>
        <taxon>Ecdysozoa</taxon>
        <taxon>Arthropoda</taxon>
        <taxon>Hexapoda</taxon>
        <taxon>Insecta</taxon>
        <taxon>Pterygota</taxon>
        <taxon>Neoptera</taxon>
        <taxon>Endopterygota</taxon>
        <taxon>Coleoptera</taxon>
        <taxon>Polyphaga</taxon>
        <taxon>Cucujiformia</taxon>
        <taxon>Tenebrionidae</taxon>
        <taxon>Zophobas</taxon>
    </lineage>
</organism>
<evidence type="ECO:0000313" key="4">
    <source>
        <dbReference type="EMBL" id="KAJ3656395.1"/>
    </source>
</evidence>
<dbReference type="SUPFAM" id="SSF50494">
    <property type="entry name" value="Trypsin-like serine proteases"/>
    <property type="match status" value="1"/>
</dbReference>
<dbReference type="GO" id="GO:0004252">
    <property type="term" value="F:serine-type endopeptidase activity"/>
    <property type="evidence" value="ECO:0007669"/>
    <property type="project" value="InterPro"/>
</dbReference>
<keyword evidence="5" id="KW-1185">Reference proteome</keyword>
<feature type="domain" description="Peptidase S1" evidence="3">
    <location>
        <begin position="25"/>
        <end position="257"/>
    </location>
</feature>
<dbReference type="FunFam" id="2.40.10.10:FF:000068">
    <property type="entry name" value="transmembrane protease serine 2"/>
    <property type="match status" value="1"/>
</dbReference>
<reference evidence="4" key="1">
    <citation type="journal article" date="2023" name="G3 (Bethesda)">
        <title>Whole genome assemblies of Zophobas morio and Tenebrio molitor.</title>
        <authorList>
            <person name="Kaur S."/>
            <person name="Stinson S.A."/>
            <person name="diCenzo G.C."/>
        </authorList>
    </citation>
    <scope>NUCLEOTIDE SEQUENCE</scope>
    <source>
        <strain evidence="4">QUZm001</strain>
    </source>
</reference>
<dbReference type="PANTHER" id="PTHR24260">
    <property type="match status" value="1"/>
</dbReference>
<dbReference type="InterPro" id="IPR009003">
    <property type="entry name" value="Peptidase_S1_PA"/>
</dbReference>